<sequence>MSSPSIKQKFQLLSGLVVITICSLGWLSQYTATSIHRLGEIKNQVARIENSMLMLRRHEKDFLARKALKYHTRFADNLGTLNNQLGRLIPELSANNMETDQARQISRFIQEYNKHFNALVSVQQKIGLHAKDALYGNLRDAVHQAENAINTLKDQALLAGMLTLRRHEKDFLLRLDGKYADKLADASQTLLAQIASSRHKKQSKQALTQYINSYQQNFNALFIASKNKGLDSNSGILGQMRETVHKTEGLLQRLSRDSEQALLTKEQALFRLNLLLSLLLFTAIITMIFFIARSITRPVAQMLTAVDDLRDGDGDLTYRLPDFGRDEIGKTARSINGFIEKIQGVLAEILETAQAMKNASQEVSITAQTLSQNSSNLAISVEQTSSSLEQMNTTITQNAGNARLTNTTATEAAEQANKGETAMQETLSAMKSITDKIALIEDIAYKTNLLALNAAIEAARAGSHGRGFAVVAEEVRKLAERSQSSAQEISKLAASSAEVAENAGKLISNSIPNIQKTADLVVEITSASEEQTSGAHQISLAMDQVNNSSQQTASASEELASTAEEMSAQVNSLVASIAFFKLDHNQD</sequence>
<feature type="domain" description="Methyl-accepting transducer" evidence="6">
    <location>
        <begin position="352"/>
        <end position="567"/>
    </location>
</feature>
<dbReference type="InterPro" id="IPR003660">
    <property type="entry name" value="HAMP_dom"/>
</dbReference>
<proteinExistence type="inferred from homology"/>
<dbReference type="SMART" id="SM00283">
    <property type="entry name" value="MA"/>
    <property type="match status" value="1"/>
</dbReference>
<dbReference type="PROSITE" id="PS50111">
    <property type="entry name" value="CHEMOTAXIS_TRANSDUC_2"/>
    <property type="match status" value="1"/>
</dbReference>
<keyword evidence="9" id="KW-1185">Reference proteome</keyword>
<dbReference type="GO" id="GO:0005886">
    <property type="term" value="C:plasma membrane"/>
    <property type="evidence" value="ECO:0007669"/>
    <property type="project" value="TreeGrafter"/>
</dbReference>
<dbReference type="InterPro" id="IPR004090">
    <property type="entry name" value="Chemotax_Me-accpt_rcpt"/>
</dbReference>
<dbReference type="PANTHER" id="PTHR43531">
    <property type="entry name" value="PROTEIN ICFG"/>
    <property type="match status" value="1"/>
</dbReference>
<organism evidence="8 9">
    <name type="scientific">Thalassomonas actiniarum</name>
    <dbReference type="NCBI Taxonomy" id="485447"/>
    <lineage>
        <taxon>Bacteria</taxon>
        <taxon>Pseudomonadati</taxon>
        <taxon>Pseudomonadota</taxon>
        <taxon>Gammaproteobacteria</taxon>
        <taxon>Alteromonadales</taxon>
        <taxon>Colwelliaceae</taxon>
        <taxon>Thalassomonas</taxon>
    </lineage>
</organism>
<evidence type="ECO:0000313" key="8">
    <source>
        <dbReference type="EMBL" id="WDD97845.1"/>
    </source>
</evidence>
<dbReference type="InterPro" id="IPR051310">
    <property type="entry name" value="MCP_chemotaxis"/>
</dbReference>
<dbReference type="InterPro" id="IPR032255">
    <property type="entry name" value="HBM"/>
</dbReference>
<dbReference type="EMBL" id="CP059735">
    <property type="protein sequence ID" value="WDD97845.1"/>
    <property type="molecule type" value="Genomic_DNA"/>
</dbReference>
<evidence type="ECO:0000256" key="2">
    <source>
        <dbReference type="ARBA" id="ARBA00023224"/>
    </source>
</evidence>
<dbReference type="PANTHER" id="PTHR43531:SF11">
    <property type="entry name" value="METHYL-ACCEPTING CHEMOTAXIS PROTEIN 3"/>
    <property type="match status" value="1"/>
</dbReference>
<gene>
    <name evidence="8" type="ORF">SG35_021490</name>
</gene>
<evidence type="ECO:0000259" key="6">
    <source>
        <dbReference type="PROSITE" id="PS50111"/>
    </source>
</evidence>
<keyword evidence="5" id="KW-1133">Transmembrane helix</keyword>
<feature type="domain" description="HAMP" evidence="7">
    <location>
        <begin position="293"/>
        <end position="347"/>
    </location>
</feature>
<evidence type="ECO:0000256" key="4">
    <source>
        <dbReference type="PROSITE-ProRule" id="PRU00284"/>
    </source>
</evidence>
<reference evidence="8 9" key="2">
    <citation type="journal article" date="2022" name="Mar. Drugs">
        <title>Bioassay-Guided Fractionation Leads to the Detection of Cholic Acid Generated by the Rare Thalassomonas sp.</title>
        <authorList>
            <person name="Pheiffer F."/>
            <person name="Schneider Y.K."/>
            <person name="Hansen E.H."/>
            <person name="Andersen J.H."/>
            <person name="Isaksson J."/>
            <person name="Busche T."/>
            <person name="R C."/>
            <person name="Kalinowski J."/>
            <person name="Zyl L.V."/>
            <person name="Trindade M."/>
        </authorList>
    </citation>
    <scope>NUCLEOTIDE SEQUENCE [LARGE SCALE GENOMIC DNA]</scope>
    <source>
        <strain evidence="8 9">A5K-106</strain>
    </source>
</reference>
<dbReference type="Pfam" id="PF00672">
    <property type="entry name" value="HAMP"/>
    <property type="match status" value="1"/>
</dbReference>
<dbReference type="Gene3D" id="1.10.287.950">
    <property type="entry name" value="Methyl-accepting chemotaxis protein"/>
    <property type="match status" value="1"/>
</dbReference>
<keyword evidence="2 4" id="KW-0807">Transducer</keyword>
<dbReference type="GO" id="GO:0006935">
    <property type="term" value="P:chemotaxis"/>
    <property type="evidence" value="ECO:0007669"/>
    <property type="project" value="UniProtKB-KW"/>
</dbReference>
<protein>
    <submittedName>
        <fullName evidence="8">Methyl-accepting chemotaxis protein</fullName>
    </submittedName>
</protein>
<accession>A0AAE9YML5</accession>
<evidence type="ECO:0000256" key="5">
    <source>
        <dbReference type="SAM" id="Phobius"/>
    </source>
</evidence>
<evidence type="ECO:0000256" key="3">
    <source>
        <dbReference type="ARBA" id="ARBA00029447"/>
    </source>
</evidence>
<dbReference type="Proteomes" id="UP000032568">
    <property type="component" value="Chromosome"/>
</dbReference>
<dbReference type="Pfam" id="PF00015">
    <property type="entry name" value="MCPsignal"/>
    <property type="match status" value="1"/>
</dbReference>
<reference evidence="8 9" key="1">
    <citation type="journal article" date="2015" name="Genome Announc.">
        <title>Draft Genome Sequences of Marine Isolates of Thalassomonas viridans and Thalassomonas actiniarum.</title>
        <authorList>
            <person name="Olonade I."/>
            <person name="van Zyl L.J."/>
            <person name="Trindade M."/>
        </authorList>
    </citation>
    <scope>NUCLEOTIDE SEQUENCE [LARGE SCALE GENOMIC DNA]</scope>
    <source>
        <strain evidence="8 9">A5K-106</strain>
    </source>
</reference>
<evidence type="ECO:0000259" key="7">
    <source>
        <dbReference type="PROSITE" id="PS50885"/>
    </source>
</evidence>
<dbReference type="AlphaFoldDB" id="A0AAE9YML5"/>
<dbReference type="GO" id="GO:0007165">
    <property type="term" value="P:signal transduction"/>
    <property type="evidence" value="ECO:0007669"/>
    <property type="project" value="UniProtKB-KW"/>
</dbReference>
<keyword evidence="1" id="KW-0145">Chemotaxis</keyword>
<feature type="transmembrane region" description="Helical" evidence="5">
    <location>
        <begin position="12"/>
        <end position="32"/>
    </location>
</feature>
<dbReference type="SMART" id="SM00304">
    <property type="entry name" value="HAMP"/>
    <property type="match status" value="1"/>
</dbReference>
<dbReference type="PROSITE" id="PS50885">
    <property type="entry name" value="HAMP"/>
    <property type="match status" value="1"/>
</dbReference>
<dbReference type="KEGG" id="tact:SG35_021490"/>
<dbReference type="PRINTS" id="PR00260">
    <property type="entry name" value="CHEMTRNSDUCR"/>
</dbReference>
<feature type="transmembrane region" description="Helical" evidence="5">
    <location>
        <begin position="268"/>
        <end position="292"/>
    </location>
</feature>
<name>A0AAE9YML5_9GAMM</name>
<evidence type="ECO:0000256" key="1">
    <source>
        <dbReference type="ARBA" id="ARBA00022500"/>
    </source>
</evidence>
<dbReference type="InterPro" id="IPR004089">
    <property type="entry name" value="MCPsignal_dom"/>
</dbReference>
<dbReference type="SMART" id="SM01358">
    <property type="entry name" value="HBM"/>
    <property type="match status" value="1"/>
</dbReference>
<evidence type="ECO:0000313" key="9">
    <source>
        <dbReference type="Proteomes" id="UP000032568"/>
    </source>
</evidence>
<dbReference type="RefSeq" id="WP_053042930.1">
    <property type="nucleotide sequence ID" value="NZ_CP059735.1"/>
</dbReference>
<keyword evidence="5" id="KW-0472">Membrane</keyword>
<dbReference type="GO" id="GO:0004888">
    <property type="term" value="F:transmembrane signaling receptor activity"/>
    <property type="evidence" value="ECO:0007669"/>
    <property type="project" value="InterPro"/>
</dbReference>
<dbReference type="SUPFAM" id="SSF58104">
    <property type="entry name" value="Methyl-accepting chemotaxis protein (MCP) signaling domain"/>
    <property type="match status" value="1"/>
</dbReference>
<comment type="similarity">
    <text evidence="3">Belongs to the methyl-accepting chemotaxis (MCP) protein family.</text>
</comment>
<keyword evidence="5" id="KW-0812">Transmembrane</keyword>